<accession>A0A9X2Q8V4</accession>
<dbReference type="Gene3D" id="3.40.50.620">
    <property type="entry name" value="HUPs"/>
    <property type="match status" value="1"/>
</dbReference>
<dbReference type="PANTHER" id="PTHR43196:SF2">
    <property type="entry name" value="PHOSPHOADENOSINE PHOSPHOSULFATE REDUCTASE"/>
    <property type="match status" value="1"/>
</dbReference>
<feature type="domain" description="Phosphoadenosine phosphosulphate reductase" evidence="1">
    <location>
        <begin position="132"/>
        <end position="239"/>
    </location>
</feature>
<evidence type="ECO:0000313" key="2">
    <source>
        <dbReference type="EMBL" id="MCS3711576.1"/>
    </source>
</evidence>
<reference evidence="2" key="1">
    <citation type="submission" date="2022-08" db="EMBL/GenBank/DDBJ databases">
        <title>Genomic Encyclopedia of Type Strains, Phase V (KMG-V): Genome sequencing to study the core and pangenomes of soil and plant-associated prokaryotes.</title>
        <authorList>
            <person name="Whitman W."/>
        </authorList>
    </citation>
    <scope>NUCLEOTIDE SEQUENCE</scope>
    <source>
        <strain evidence="2">SP3049</strain>
    </source>
</reference>
<dbReference type="InterPro" id="IPR050128">
    <property type="entry name" value="Sulfate_adenylyltrnsfr_sub2"/>
</dbReference>
<protein>
    <submittedName>
        <fullName evidence="2">3'-phosphoadenosine 5'-phosphosulfate sulfotransferase (PAPS reductase)/FAD synthetase</fullName>
    </submittedName>
</protein>
<comment type="caution">
    <text evidence="2">The sequence shown here is derived from an EMBL/GenBank/DDBJ whole genome shotgun (WGS) entry which is preliminary data.</text>
</comment>
<dbReference type="InterPro" id="IPR002500">
    <property type="entry name" value="PAPS_reduct_dom"/>
</dbReference>
<organism evidence="2 3">
    <name type="scientific">Salinibacter ruber</name>
    <dbReference type="NCBI Taxonomy" id="146919"/>
    <lineage>
        <taxon>Bacteria</taxon>
        <taxon>Pseudomonadati</taxon>
        <taxon>Rhodothermota</taxon>
        <taxon>Rhodothermia</taxon>
        <taxon>Rhodothermales</taxon>
        <taxon>Salinibacteraceae</taxon>
        <taxon>Salinibacter</taxon>
    </lineage>
</organism>
<evidence type="ECO:0000313" key="3">
    <source>
        <dbReference type="Proteomes" id="UP001155057"/>
    </source>
</evidence>
<dbReference type="GO" id="GO:0003824">
    <property type="term" value="F:catalytic activity"/>
    <property type="evidence" value="ECO:0007669"/>
    <property type="project" value="InterPro"/>
</dbReference>
<name>A0A9X2Q8V4_9BACT</name>
<dbReference type="Proteomes" id="UP001155057">
    <property type="component" value="Unassembled WGS sequence"/>
</dbReference>
<dbReference type="AlphaFoldDB" id="A0A9X2Q8V4"/>
<proteinExistence type="predicted"/>
<gene>
    <name evidence="2" type="ORF">GGP61_003209</name>
</gene>
<evidence type="ECO:0000259" key="1">
    <source>
        <dbReference type="Pfam" id="PF01507"/>
    </source>
</evidence>
<dbReference type="SUPFAM" id="SSF52402">
    <property type="entry name" value="Adenine nucleotide alpha hydrolases-like"/>
    <property type="match status" value="1"/>
</dbReference>
<dbReference type="RefSeq" id="WP_259124414.1">
    <property type="nucleotide sequence ID" value="NZ_JANUAE010000015.1"/>
</dbReference>
<dbReference type="Pfam" id="PF01507">
    <property type="entry name" value="PAPS_reduct"/>
    <property type="match status" value="1"/>
</dbReference>
<dbReference type="PANTHER" id="PTHR43196">
    <property type="entry name" value="SULFATE ADENYLYLTRANSFERASE SUBUNIT 2"/>
    <property type="match status" value="1"/>
</dbReference>
<sequence>MSDTTEPDLHSYDTYVVAFSGGKDSLASLLHLLEEGVPFENIELWHHDVDGREGPGLMDWPVTTDYVQSIGDVLGIDVYFSWKKGGFEREMLRDGDATAPVCFETPDGEVVETGGNGGPGTRRKFPQVSGDLSVRWCSAYLKIDVASMALRNQDRFRDSRTLVVTGERAEESASRAKYDTFEVHKADLRNGTRYTRHIDQWRPVHDWSEQDVWDIIRSWEINPHPAYHLGWGRLSCMSCIFGRYNQWASVREVAPQRFEQIAQYEEEFDCTIARDESVREMAEKGQPFDLDEDLVELAMSDTYDADVLDGDWDTPQGAYGESCGPI</sequence>
<dbReference type="InterPro" id="IPR014729">
    <property type="entry name" value="Rossmann-like_a/b/a_fold"/>
</dbReference>
<dbReference type="EMBL" id="JANUAE010000015">
    <property type="protein sequence ID" value="MCS3711576.1"/>
    <property type="molecule type" value="Genomic_DNA"/>
</dbReference>